<evidence type="ECO:0000256" key="6">
    <source>
        <dbReference type="ARBA" id="ARBA00022989"/>
    </source>
</evidence>
<gene>
    <name evidence="11" type="ORF">RJ639_021557</name>
</gene>
<evidence type="ECO:0000313" key="11">
    <source>
        <dbReference type="EMBL" id="KAK3000602.1"/>
    </source>
</evidence>
<comment type="subcellular location">
    <subcellularLocation>
        <location evidence="2">Membrane</location>
    </subcellularLocation>
</comment>
<keyword evidence="10" id="KW-0472">Membrane</keyword>
<dbReference type="GO" id="GO:0020037">
    <property type="term" value="F:heme binding"/>
    <property type="evidence" value="ECO:0007669"/>
    <property type="project" value="InterPro"/>
</dbReference>
<evidence type="ECO:0000256" key="10">
    <source>
        <dbReference type="ARBA" id="ARBA00023136"/>
    </source>
</evidence>
<comment type="caution">
    <text evidence="11">The sequence shown here is derived from an EMBL/GenBank/DDBJ whole genome shotgun (WGS) entry which is preliminary data.</text>
</comment>
<dbReference type="GO" id="GO:0004497">
    <property type="term" value="F:monooxygenase activity"/>
    <property type="evidence" value="ECO:0007669"/>
    <property type="project" value="UniProtKB-KW"/>
</dbReference>
<dbReference type="GO" id="GO:0016705">
    <property type="term" value="F:oxidoreductase activity, acting on paired donors, with incorporation or reduction of molecular oxygen"/>
    <property type="evidence" value="ECO:0007669"/>
    <property type="project" value="InterPro"/>
</dbReference>
<keyword evidence="4" id="KW-0812">Transmembrane</keyword>
<dbReference type="PANTHER" id="PTHR47947:SF26">
    <property type="entry name" value="CYTOCHROME P450"/>
    <property type="match status" value="1"/>
</dbReference>
<evidence type="ECO:0000256" key="9">
    <source>
        <dbReference type="ARBA" id="ARBA00023033"/>
    </source>
</evidence>
<evidence type="ECO:0000256" key="5">
    <source>
        <dbReference type="ARBA" id="ARBA00022723"/>
    </source>
</evidence>
<keyword evidence="9" id="KW-0503">Monooxygenase</keyword>
<dbReference type="EMBL" id="JAVXUP010002974">
    <property type="protein sequence ID" value="KAK3000602.1"/>
    <property type="molecule type" value="Genomic_DNA"/>
</dbReference>
<organism evidence="11 12">
    <name type="scientific">Escallonia herrerae</name>
    <dbReference type="NCBI Taxonomy" id="1293975"/>
    <lineage>
        <taxon>Eukaryota</taxon>
        <taxon>Viridiplantae</taxon>
        <taxon>Streptophyta</taxon>
        <taxon>Embryophyta</taxon>
        <taxon>Tracheophyta</taxon>
        <taxon>Spermatophyta</taxon>
        <taxon>Magnoliopsida</taxon>
        <taxon>eudicotyledons</taxon>
        <taxon>Gunneridae</taxon>
        <taxon>Pentapetalae</taxon>
        <taxon>asterids</taxon>
        <taxon>campanulids</taxon>
        <taxon>Escalloniales</taxon>
        <taxon>Escalloniaceae</taxon>
        <taxon>Escallonia</taxon>
    </lineage>
</organism>
<dbReference type="Pfam" id="PF00067">
    <property type="entry name" value="p450"/>
    <property type="match status" value="1"/>
</dbReference>
<dbReference type="PANTHER" id="PTHR47947">
    <property type="entry name" value="CYTOCHROME P450 82C3-RELATED"/>
    <property type="match status" value="1"/>
</dbReference>
<evidence type="ECO:0000256" key="1">
    <source>
        <dbReference type="ARBA" id="ARBA00001971"/>
    </source>
</evidence>
<comment type="cofactor">
    <cofactor evidence="1">
        <name>heme</name>
        <dbReference type="ChEBI" id="CHEBI:30413"/>
    </cofactor>
</comment>
<accession>A0AA89AFS5</accession>
<dbReference type="Proteomes" id="UP001188597">
    <property type="component" value="Unassembled WGS sequence"/>
</dbReference>
<evidence type="ECO:0000256" key="8">
    <source>
        <dbReference type="ARBA" id="ARBA00023004"/>
    </source>
</evidence>
<dbReference type="InterPro" id="IPR001128">
    <property type="entry name" value="Cyt_P450"/>
</dbReference>
<keyword evidence="12" id="KW-1185">Reference proteome</keyword>
<reference evidence="11" key="1">
    <citation type="submission" date="2022-12" db="EMBL/GenBank/DDBJ databases">
        <title>Draft genome assemblies for two species of Escallonia (Escalloniales).</title>
        <authorList>
            <person name="Chanderbali A."/>
            <person name="Dervinis C."/>
            <person name="Anghel I."/>
            <person name="Soltis D."/>
            <person name="Soltis P."/>
            <person name="Zapata F."/>
        </authorList>
    </citation>
    <scope>NUCLEOTIDE SEQUENCE</scope>
    <source>
        <strain evidence="11">UCBG64.0493</strain>
        <tissue evidence="11">Leaf</tissue>
    </source>
</reference>
<dbReference type="InterPro" id="IPR050651">
    <property type="entry name" value="Plant_Cytochrome_P450_Monoox"/>
</dbReference>
<protein>
    <submittedName>
        <fullName evidence="11">Uncharacterized protein</fullName>
    </submittedName>
</protein>
<keyword evidence="5" id="KW-0479">Metal-binding</keyword>
<dbReference type="AlphaFoldDB" id="A0AA89AFS5"/>
<dbReference type="InterPro" id="IPR036396">
    <property type="entry name" value="Cyt_P450_sf"/>
</dbReference>
<evidence type="ECO:0000313" key="12">
    <source>
        <dbReference type="Proteomes" id="UP001188597"/>
    </source>
</evidence>
<keyword evidence="8" id="KW-0408">Iron</keyword>
<dbReference type="GO" id="GO:0016020">
    <property type="term" value="C:membrane"/>
    <property type="evidence" value="ECO:0007669"/>
    <property type="project" value="UniProtKB-SubCell"/>
</dbReference>
<evidence type="ECO:0000256" key="2">
    <source>
        <dbReference type="ARBA" id="ARBA00004370"/>
    </source>
</evidence>
<evidence type="ECO:0000256" key="3">
    <source>
        <dbReference type="ARBA" id="ARBA00022617"/>
    </source>
</evidence>
<dbReference type="Gene3D" id="1.10.630.10">
    <property type="entry name" value="Cytochrome P450"/>
    <property type="match status" value="1"/>
</dbReference>
<keyword evidence="3" id="KW-0349">Heme</keyword>
<dbReference type="SUPFAM" id="SSF48264">
    <property type="entry name" value="Cytochrome P450"/>
    <property type="match status" value="1"/>
</dbReference>
<keyword evidence="6" id="KW-1133">Transmembrane helix</keyword>
<evidence type="ECO:0000256" key="4">
    <source>
        <dbReference type="ARBA" id="ARBA00022692"/>
    </source>
</evidence>
<sequence length="71" mass="8209">MCSGGVDVPRATMLMVNLWPLNNDPEFWEDPTKFKSELFEAVKRRMEVEVHPLLSGRRQWPTASLAMKMMA</sequence>
<dbReference type="GO" id="GO:0005506">
    <property type="term" value="F:iron ion binding"/>
    <property type="evidence" value="ECO:0007669"/>
    <property type="project" value="InterPro"/>
</dbReference>
<evidence type="ECO:0000256" key="7">
    <source>
        <dbReference type="ARBA" id="ARBA00023002"/>
    </source>
</evidence>
<proteinExistence type="predicted"/>
<name>A0AA89AFS5_9ASTE</name>
<keyword evidence="7" id="KW-0560">Oxidoreductase</keyword>